<evidence type="ECO:0000256" key="1">
    <source>
        <dbReference type="SAM" id="MobiDB-lite"/>
    </source>
</evidence>
<dbReference type="InterPro" id="IPR021401">
    <property type="entry name" value="DUF3040"/>
</dbReference>
<gene>
    <name evidence="3" type="ORF">JOF34_000588</name>
</gene>
<dbReference type="EMBL" id="JAGIOL010000001">
    <property type="protein sequence ID" value="MBP2436002.1"/>
    <property type="molecule type" value="Genomic_DNA"/>
</dbReference>
<organism evidence="3 4">
    <name type="scientific">Microbacterium amylolyticum</name>
    <dbReference type="NCBI Taxonomy" id="936337"/>
    <lineage>
        <taxon>Bacteria</taxon>
        <taxon>Bacillati</taxon>
        <taxon>Actinomycetota</taxon>
        <taxon>Actinomycetes</taxon>
        <taxon>Micrococcales</taxon>
        <taxon>Microbacteriaceae</taxon>
        <taxon>Microbacterium</taxon>
    </lineage>
</organism>
<feature type="transmembrane region" description="Helical" evidence="2">
    <location>
        <begin position="66"/>
        <end position="86"/>
    </location>
</feature>
<dbReference type="Pfam" id="PF11239">
    <property type="entry name" value="DUF3040"/>
    <property type="match status" value="1"/>
</dbReference>
<feature type="compositionally biased region" description="Basic and acidic residues" evidence="1">
    <location>
        <begin position="114"/>
        <end position="129"/>
    </location>
</feature>
<name>A0ABS4ZFE0_9MICO</name>
<keyword evidence="2" id="KW-0812">Transmembrane</keyword>
<sequence length="129" mass="14130">MPLSEQEQRLLDEMERQLMQNDADVVHAGEHRSYSYRNMVLGALLVFLGLVGVLVGIMLWSGPTVAGVIVGVAGFVTMLGGVILAVTPAKEQPGEEPVARASRGPGPGVSNESFLDRMNDRWDRRQQER</sequence>
<reference evidence="3 4" key="1">
    <citation type="submission" date="2021-03" db="EMBL/GenBank/DDBJ databases">
        <title>Sequencing the genomes of 1000 actinobacteria strains.</title>
        <authorList>
            <person name="Klenk H.-P."/>
        </authorList>
    </citation>
    <scope>NUCLEOTIDE SEQUENCE [LARGE SCALE GENOMIC DNA]</scope>
    <source>
        <strain evidence="3 4">DSM 24221</strain>
    </source>
</reference>
<evidence type="ECO:0000313" key="4">
    <source>
        <dbReference type="Proteomes" id="UP001519362"/>
    </source>
</evidence>
<evidence type="ECO:0000313" key="3">
    <source>
        <dbReference type="EMBL" id="MBP2436002.1"/>
    </source>
</evidence>
<evidence type="ECO:0000256" key="2">
    <source>
        <dbReference type="SAM" id="Phobius"/>
    </source>
</evidence>
<dbReference type="Proteomes" id="UP001519362">
    <property type="component" value="Unassembled WGS sequence"/>
</dbReference>
<evidence type="ECO:0008006" key="5">
    <source>
        <dbReference type="Google" id="ProtNLM"/>
    </source>
</evidence>
<comment type="caution">
    <text evidence="3">The sequence shown here is derived from an EMBL/GenBank/DDBJ whole genome shotgun (WGS) entry which is preliminary data.</text>
</comment>
<dbReference type="RefSeq" id="WP_165137466.1">
    <property type="nucleotide sequence ID" value="NZ_CP049253.1"/>
</dbReference>
<accession>A0ABS4ZFE0</accession>
<feature type="transmembrane region" description="Helical" evidence="2">
    <location>
        <begin position="40"/>
        <end position="60"/>
    </location>
</feature>
<keyword evidence="2" id="KW-1133">Transmembrane helix</keyword>
<keyword evidence="4" id="KW-1185">Reference proteome</keyword>
<feature type="region of interest" description="Disordered" evidence="1">
    <location>
        <begin position="90"/>
        <end position="129"/>
    </location>
</feature>
<keyword evidence="2" id="KW-0472">Membrane</keyword>
<protein>
    <recommendedName>
        <fullName evidence="5">DUF3040 domain-containing protein</fullName>
    </recommendedName>
</protein>
<proteinExistence type="predicted"/>